<comment type="caution">
    <text evidence="8">The sequence shown here is derived from an EMBL/GenBank/DDBJ whole genome shotgun (WGS) entry which is preliminary data.</text>
</comment>
<evidence type="ECO:0000256" key="6">
    <source>
        <dbReference type="SAM" id="MobiDB-lite"/>
    </source>
</evidence>
<dbReference type="InterPro" id="IPR015943">
    <property type="entry name" value="WD40/YVTN_repeat-like_dom_sf"/>
</dbReference>
<dbReference type="SUPFAM" id="SSF56112">
    <property type="entry name" value="Protein kinase-like (PK-like)"/>
    <property type="match status" value="1"/>
</dbReference>
<dbReference type="Gene3D" id="3.30.200.20">
    <property type="entry name" value="Phosphorylase Kinase, domain 1"/>
    <property type="match status" value="1"/>
</dbReference>
<feature type="domain" description="Protein kinase" evidence="7">
    <location>
        <begin position="15"/>
        <end position="274"/>
    </location>
</feature>
<dbReference type="EMBL" id="JAFFZN010000014">
    <property type="protein sequence ID" value="MBO8187172.1"/>
    <property type="molecule type" value="Genomic_DNA"/>
</dbReference>
<feature type="region of interest" description="Disordered" evidence="6">
    <location>
        <begin position="251"/>
        <end position="312"/>
    </location>
</feature>
<dbReference type="Gene3D" id="2.130.10.10">
    <property type="entry name" value="YVTN repeat-like/Quinoprotein amine dehydrogenase"/>
    <property type="match status" value="1"/>
</dbReference>
<dbReference type="InterPro" id="IPR011047">
    <property type="entry name" value="Quinoprotein_ADH-like_sf"/>
</dbReference>
<dbReference type="PROSITE" id="PS00108">
    <property type="entry name" value="PROTEIN_KINASE_ST"/>
    <property type="match status" value="1"/>
</dbReference>
<keyword evidence="2 5" id="KW-0547">Nucleotide-binding</keyword>
<accession>A0ABS3WVP3</accession>
<dbReference type="SMART" id="SM00564">
    <property type="entry name" value="PQQ"/>
    <property type="match status" value="5"/>
</dbReference>
<dbReference type="InterPro" id="IPR008271">
    <property type="entry name" value="Ser/Thr_kinase_AS"/>
</dbReference>
<reference evidence="8 9" key="1">
    <citation type="submission" date="2021-02" db="EMBL/GenBank/DDBJ databases">
        <title>Streptomyces spirodelae sp. nov., isolated from duckweed.</title>
        <authorList>
            <person name="Saimee Y."/>
            <person name="Duangmal K."/>
        </authorList>
    </citation>
    <scope>NUCLEOTIDE SEQUENCE [LARGE SCALE GENOMIC DNA]</scope>
    <source>
        <strain evidence="8 9">DW4-2</strain>
    </source>
</reference>
<evidence type="ECO:0000256" key="2">
    <source>
        <dbReference type="ARBA" id="ARBA00022741"/>
    </source>
</evidence>
<dbReference type="Proteomes" id="UP001518976">
    <property type="component" value="Unassembled WGS sequence"/>
</dbReference>
<name>A0ABS3WVP3_9ACTN</name>
<dbReference type="SMART" id="SM00220">
    <property type="entry name" value="S_TKc"/>
    <property type="match status" value="1"/>
</dbReference>
<evidence type="ECO:0000256" key="3">
    <source>
        <dbReference type="ARBA" id="ARBA00022777"/>
    </source>
</evidence>
<dbReference type="SUPFAM" id="SSF50998">
    <property type="entry name" value="Quinoprotein alcohol dehydrogenase-like"/>
    <property type="match status" value="2"/>
</dbReference>
<feature type="binding site" evidence="5">
    <location>
        <position position="43"/>
    </location>
    <ligand>
        <name>ATP</name>
        <dbReference type="ChEBI" id="CHEBI:30616"/>
    </ligand>
</feature>
<gene>
    <name evidence="8" type="ORF">JW592_17115</name>
</gene>
<dbReference type="InterPro" id="IPR000719">
    <property type="entry name" value="Prot_kinase_dom"/>
</dbReference>
<dbReference type="InterPro" id="IPR002372">
    <property type="entry name" value="PQQ_rpt_dom"/>
</dbReference>
<keyword evidence="4 5" id="KW-0067">ATP-binding</keyword>
<evidence type="ECO:0000259" key="7">
    <source>
        <dbReference type="PROSITE" id="PS50011"/>
    </source>
</evidence>
<dbReference type="Pfam" id="PF00069">
    <property type="entry name" value="Pkinase"/>
    <property type="match status" value="1"/>
</dbReference>
<dbReference type="Gene3D" id="1.10.510.10">
    <property type="entry name" value="Transferase(Phosphotransferase) domain 1"/>
    <property type="match status" value="1"/>
</dbReference>
<feature type="compositionally biased region" description="Basic and acidic residues" evidence="6">
    <location>
        <begin position="268"/>
        <end position="289"/>
    </location>
</feature>
<evidence type="ECO:0000256" key="5">
    <source>
        <dbReference type="PROSITE-ProRule" id="PRU10141"/>
    </source>
</evidence>
<dbReference type="InterPro" id="IPR018391">
    <property type="entry name" value="PQQ_b-propeller_rpt"/>
</dbReference>
<feature type="compositionally biased region" description="Basic and acidic residues" evidence="6">
    <location>
        <begin position="251"/>
        <end position="260"/>
    </location>
</feature>
<dbReference type="InterPro" id="IPR017441">
    <property type="entry name" value="Protein_kinase_ATP_BS"/>
</dbReference>
<feature type="compositionally biased region" description="Low complexity" evidence="6">
    <location>
        <begin position="291"/>
        <end position="300"/>
    </location>
</feature>
<evidence type="ECO:0000313" key="8">
    <source>
        <dbReference type="EMBL" id="MBO8187172.1"/>
    </source>
</evidence>
<dbReference type="Gene3D" id="2.40.10.480">
    <property type="match status" value="1"/>
</dbReference>
<dbReference type="PANTHER" id="PTHR43289:SF34">
    <property type="entry name" value="SERINE_THREONINE-PROTEIN KINASE YBDM-RELATED"/>
    <property type="match status" value="1"/>
</dbReference>
<dbReference type="PANTHER" id="PTHR43289">
    <property type="entry name" value="MITOGEN-ACTIVATED PROTEIN KINASE KINASE KINASE 20-RELATED"/>
    <property type="match status" value="1"/>
</dbReference>
<sequence length="693" mass="72062">MNPLGTGDPLRLGPYRLVGVLGAGGMGKVYLGRDVGGRAAALKVLRPELAYDAGMAQRFVREAQAASAVRSKGVARVLGVQTEGGRPWIATEFLAGPTLEEAVERHGRLAEAAVRALGAVLARTLYDIHAAGLVHRDLKPSNIVLTSGGPRVIDFGIARPEHGLTLTTTGQVPVTPGYGPPEQVLGQRVGPAADVFALGAVLAFAATGERAFTGEHVAAVQYEVVHGQPRLGGLPPGLLPLVASCLDKEAGRRPAPDRLGQELAPPRGADREWRKGPLAEDIAERERAARRLTALPTDAAGDTPGEARSGPSRRRLLTALAGGGALLAAGGGGAWYWLGGEEDGRRNGAHEWDAEPLSDYRSGKPPNPLWGPRTVARDGGPVPLPVRDVVVVAAKGGGLHAYDVRDGRRRWKDDVSVADDGGLLAAPGERPTVLVTTSTGDVFGIGADGKDRWTAPAEAVTLLAADADAVYLVTKGGKLRAVGLTSHRPTWTVRLPVRSTAEHPARAAVAKGRLVIHGSDGKVVGVDTANGRTVWGPRRQSAEGAALVPAITRGVVHLGGRSLSALDLADGSEKWTEPAPGDTGWGAPALDGEVLYAAHGADVEARATADGASRWTVTLNTTTLPKDPPTVQRGTAWVAMHEDGTDGIVAVDTRKGAQAWTFVQGAAGPWRSAAAGNRVFLLQGETLTAMPVI</sequence>
<evidence type="ECO:0000256" key="1">
    <source>
        <dbReference type="ARBA" id="ARBA00022679"/>
    </source>
</evidence>
<organism evidence="8 9">
    <name type="scientific">Streptomyces spirodelae</name>
    <dbReference type="NCBI Taxonomy" id="2812904"/>
    <lineage>
        <taxon>Bacteria</taxon>
        <taxon>Bacillati</taxon>
        <taxon>Actinomycetota</taxon>
        <taxon>Actinomycetes</taxon>
        <taxon>Kitasatosporales</taxon>
        <taxon>Streptomycetaceae</taxon>
        <taxon>Streptomyces</taxon>
    </lineage>
</organism>
<proteinExistence type="predicted"/>
<protein>
    <submittedName>
        <fullName evidence="8">PQQ-binding-like beta-propeller repeat protein</fullName>
    </submittedName>
</protein>
<dbReference type="InterPro" id="IPR011009">
    <property type="entry name" value="Kinase-like_dom_sf"/>
</dbReference>
<keyword evidence="3" id="KW-0418">Kinase</keyword>
<dbReference type="Pfam" id="PF13360">
    <property type="entry name" value="PQQ_2"/>
    <property type="match status" value="2"/>
</dbReference>
<keyword evidence="9" id="KW-1185">Reference proteome</keyword>
<evidence type="ECO:0000256" key="4">
    <source>
        <dbReference type="ARBA" id="ARBA00022840"/>
    </source>
</evidence>
<dbReference type="PROSITE" id="PS00107">
    <property type="entry name" value="PROTEIN_KINASE_ATP"/>
    <property type="match status" value="1"/>
</dbReference>
<evidence type="ECO:0000313" key="9">
    <source>
        <dbReference type="Proteomes" id="UP001518976"/>
    </source>
</evidence>
<dbReference type="CDD" id="cd14014">
    <property type="entry name" value="STKc_PknB_like"/>
    <property type="match status" value="1"/>
</dbReference>
<keyword evidence="1" id="KW-0808">Transferase</keyword>
<dbReference type="RefSeq" id="WP_209265973.1">
    <property type="nucleotide sequence ID" value="NZ_JAFFZN010000014.1"/>
</dbReference>
<dbReference type="PROSITE" id="PS50011">
    <property type="entry name" value="PROTEIN_KINASE_DOM"/>
    <property type="match status" value="1"/>
</dbReference>